<reference evidence="9" key="1">
    <citation type="submission" date="2021-01" db="EMBL/GenBank/DDBJ databases">
        <authorList>
            <consortium name="Aspergillus puulaauensis MK2 genome sequencing consortium"/>
            <person name="Kazuki M."/>
            <person name="Futagami T."/>
        </authorList>
    </citation>
    <scope>NUCLEOTIDE SEQUENCE</scope>
    <source>
        <strain evidence="9">MK2</strain>
    </source>
</reference>
<accession>A0A7R7XJU2</accession>
<dbReference type="KEGG" id="apuu:APUU_30890A"/>
<dbReference type="EMBL" id="AP024445">
    <property type="protein sequence ID" value="BCS22665.1"/>
    <property type="molecule type" value="Genomic_DNA"/>
</dbReference>
<dbReference type="RefSeq" id="XP_041554859.1">
    <property type="nucleotide sequence ID" value="XM_041702033.1"/>
</dbReference>
<evidence type="ECO:0000313" key="9">
    <source>
        <dbReference type="EMBL" id="BCS22665.1"/>
    </source>
</evidence>
<evidence type="ECO:0000256" key="2">
    <source>
        <dbReference type="ARBA" id="ARBA00022692"/>
    </source>
</evidence>
<dbReference type="PANTHER" id="PTHR21212">
    <property type="entry name" value="BERNARDINELLI-SEIP CONGENITAL LIPODYSTROPHY 2 HOMOLOG BSCL2 PROTEIN"/>
    <property type="match status" value="1"/>
</dbReference>
<dbReference type="GO" id="GO:0005789">
    <property type="term" value="C:endoplasmic reticulum membrane"/>
    <property type="evidence" value="ECO:0007669"/>
    <property type="project" value="UniProtKB-SubCell"/>
</dbReference>
<protein>
    <recommendedName>
        <fullName evidence="11">Adipose-regulatory protein-domain-containing protein</fullName>
    </recommendedName>
</protein>
<sequence>MDSDSSSDEGPDIGPSFTAKATKSLLEPLRPLVSKNALTAYLGTFLFIATAIFMIFVSIFAYGIFYYNFIPQVGLERIVHLQFGDGHPWGTAVLDSGLVSSQPYDVHVEVELPRTPSNLDTGNFMLDLTLFSHSSTSAQTGENTTAPPISRSRRPAILTYTSPLIDIASKISFMPLYVLGWKQETERLVVRMMEGVEFSRGAHNIPETLRLELNSKEEMQVYSAKVTFRTRFTGIRWIMYQWRMPSFFIFSFMFWAVSMFSFSLCWVTLACLFNTGVKEEEEEEDENRVKTEDESKNEPTIKEEPSEKLELPEAEYSSELSEREPETESDDELGHDTHRKDQIMAPESGPPSEAAGSGTATENAEASGIQRRRSRLFREEQP</sequence>
<evidence type="ECO:0000256" key="5">
    <source>
        <dbReference type="ARBA" id="ARBA00023098"/>
    </source>
</evidence>
<keyword evidence="5" id="KW-0443">Lipid metabolism</keyword>
<dbReference type="GeneID" id="64972670"/>
<dbReference type="Proteomes" id="UP000654913">
    <property type="component" value="Chromosome 3"/>
</dbReference>
<evidence type="ECO:0000313" key="10">
    <source>
        <dbReference type="Proteomes" id="UP000654913"/>
    </source>
</evidence>
<dbReference type="AlphaFoldDB" id="A0A7R7XJU2"/>
<organism evidence="9 10">
    <name type="scientific">Aspergillus puulaauensis</name>
    <dbReference type="NCBI Taxonomy" id="1220207"/>
    <lineage>
        <taxon>Eukaryota</taxon>
        <taxon>Fungi</taxon>
        <taxon>Dikarya</taxon>
        <taxon>Ascomycota</taxon>
        <taxon>Pezizomycotina</taxon>
        <taxon>Eurotiomycetes</taxon>
        <taxon>Eurotiomycetidae</taxon>
        <taxon>Eurotiales</taxon>
        <taxon>Aspergillaceae</taxon>
        <taxon>Aspergillus</taxon>
    </lineage>
</organism>
<evidence type="ECO:0000256" key="7">
    <source>
        <dbReference type="SAM" id="MobiDB-lite"/>
    </source>
</evidence>
<keyword evidence="3" id="KW-0256">Endoplasmic reticulum</keyword>
<feature type="region of interest" description="Disordered" evidence="7">
    <location>
        <begin position="278"/>
        <end position="382"/>
    </location>
</feature>
<evidence type="ECO:0008006" key="11">
    <source>
        <dbReference type="Google" id="ProtNLM"/>
    </source>
</evidence>
<comment type="subcellular location">
    <subcellularLocation>
        <location evidence="1">Endoplasmic reticulum membrane</location>
        <topology evidence="1">Multi-pass membrane protein</topology>
    </subcellularLocation>
</comment>
<feature type="compositionally biased region" description="Basic and acidic residues" evidence="7">
    <location>
        <begin position="287"/>
        <end position="311"/>
    </location>
</feature>
<evidence type="ECO:0000256" key="1">
    <source>
        <dbReference type="ARBA" id="ARBA00004477"/>
    </source>
</evidence>
<keyword evidence="2 8" id="KW-0812">Transmembrane</keyword>
<feature type="compositionally biased region" description="Basic and acidic residues" evidence="7">
    <location>
        <begin position="320"/>
        <end position="342"/>
    </location>
</feature>
<dbReference type="Pfam" id="PF06775">
    <property type="entry name" value="Seipin"/>
    <property type="match status" value="1"/>
</dbReference>
<keyword evidence="6 8" id="KW-0472">Membrane</keyword>
<dbReference type="InterPro" id="IPR009617">
    <property type="entry name" value="Seipin"/>
</dbReference>
<dbReference type="GO" id="GO:0140042">
    <property type="term" value="P:lipid droplet formation"/>
    <property type="evidence" value="ECO:0007669"/>
    <property type="project" value="UniProtKB-ARBA"/>
</dbReference>
<dbReference type="PANTHER" id="PTHR21212:SF0">
    <property type="entry name" value="SEIPIN"/>
    <property type="match status" value="1"/>
</dbReference>
<dbReference type="OrthoDB" id="3990054at2759"/>
<keyword evidence="10" id="KW-1185">Reference proteome</keyword>
<evidence type="ECO:0000256" key="3">
    <source>
        <dbReference type="ARBA" id="ARBA00022824"/>
    </source>
</evidence>
<evidence type="ECO:0000256" key="4">
    <source>
        <dbReference type="ARBA" id="ARBA00022989"/>
    </source>
</evidence>
<evidence type="ECO:0000256" key="6">
    <source>
        <dbReference type="ARBA" id="ARBA00023136"/>
    </source>
</evidence>
<gene>
    <name evidence="9" type="ORF">APUU_30890A</name>
</gene>
<dbReference type="GO" id="GO:0006629">
    <property type="term" value="P:lipid metabolic process"/>
    <property type="evidence" value="ECO:0007669"/>
    <property type="project" value="UniProtKB-KW"/>
</dbReference>
<reference evidence="9" key="2">
    <citation type="submission" date="2021-02" db="EMBL/GenBank/DDBJ databases">
        <title>Aspergillus puulaauensis MK2 genome sequence.</title>
        <authorList>
            <person name="Futagami T."/>
            <person name="Mori K."/>
            <person name="Kadooka C."/>
            <person name="Tanaka T."/>
        </authorList>
    </citation>
    <scope>NUCLEOTIDE SEQUENCE</scope>
    <source>
        <strain evidence="9">MK2</strain>
    </source>
</reference>
<keyword evidence="4 8" id="KW-1133">Transmembrane helix</keyword>
<name>A0A7R7XJU2_9EURO</name>
<feature type="transmembrane region" description="Helical" evidence="8">
    <location>
        <begin position="247"/>
        <end position="269"/>
    </location>
</feature>
<evidence type="ECO:0000256" key="8">
    <source>
        <dbReference type="SAM" id="Phobius"/>
    </source>
</evidence>
<dbReference type="CDD" id="cd23995">
    <property type="entry name" value="Seipin_BSCL2_like"/>
    <property type="match status" value="1"/>
</dbReference>
<proteinExistence type="predicted"/>
<feature type="transmembrane region" description="Helical" evidence="8">
    <location>
        <begin position="38"/>
        <end position="67"/>
    </location>
</feature>